<feature type="domain" description="Mechanosensitive ion channel MscS C-terminal" evidence="10">
    <location>
        <begin position="437"/>
        <end position="523"/>
    </location>
</feature>
<feature type="region of interest" description="Disordered" evidence="7">
    <location>
        <begin position="542"/>
        <end position="561"/>
    </location>
</feature>
<feature type="domain" description="Mechanosensitive ion channel transmembrane helices 2/3" evidence="11">
    <location>
        <begin position="325"/>
        <end position="365"/>
    </location>
</feature>
<dbReference type="SUPFAM" id="SSF82861">
    <property type="entry name" value="Mechanosensitive channel protein MscS (YggB), transmembrane region"/>
    <property type="match status" value="1"/>
</dbReference>
<dbReference type="RefSeq" id="WP_073599983.1">
    <property type="nucleotide sequence ID" value="NZ_MRCB01000014.1"/>
</dbReference>
<dbReference type="InterPro" id="IPR049142">
    <property type="entry name" value="MS_channel_1st"/>
</dbReference>
<accession>A0A1U7HFR8</accession>
<dbReference type="OrthoDB" id="9809206at2"/>
<dbReference type="Pfam" id="PF21082">
    <property type="entry name" value="MS_channel_3rd"/>
    <property type="match status" value="1"/>
</dbReference>
<evidence type="ECO:0000313" key="13">
    <source>
        <dbReference type="Proteomes" id="UP000186868"/>
    </source>
</evidence>
<feature type="transmembrane region" description="Helical" evidence="8">
    <location>
        <begin position="320"/>
        <end position="343"/>
    </location>
</feature>
<dbReference type="SUPFAM" id="SSF50182">
    <property type="entry name" value="Sm-like ribonucleoproteins"/>
    <property type="match status" value="1"/>
</dbReference>
<gene>
    <name evidence="12" type="ORF">NIES593_12960</name>
</gene>
<dbReference type="InterPro" id="IPR006685">
    <property type="entry name" value="MscS_channel_2nd"/>
</dbReference>
<dbReference type="AlphaFoldDB" id="A0A1U7HFR8"/>
<keyword evidence="3" id="KW-1003">Cell membrane</keyword>
<comment type="subcellular location">
    <subcellularLocation>
        <location evidence="1">Cell membrane</location>
        <topology evidence="1">Multi-pass membrane protein</topology>
    </subcellularLocation>
</comment>
<dbReference type="InterPro" id="IPR011014">
    <property type="entry name" value="MscS_channel_TM-2"/>
</dbReference>
<dbReference type="InterPro" id="IPR010920">
    <property type="entry name" value="LSM_dom_sf"/>
</dbReference>
<dbReference type="InterPro" id="IPR045276">
    <property type="entry name" value="YbiO_bact"/>
</dbReference>
<dbReference type="FunFam" id="2.30.30.60:FF:000001">
    <property type="entry name" value="MscS Mechanosensitive ion channel"/>
    <property type="match status" value="1"/>
</dbReference>
<dbReference type="PANTHER" id="PTHR30460:SF0">
    <property type="entry name" value="MODERATE CONDUCTANCE MECHANOSENSITIVE CHANNEL YBIO"/>
    <property type="match status" value="1"/>
</dbReference>
<feature type="domain" description="Mechanosensitive ion channel MscS" evidence="9">
    <location>
        <begin position="366"/>
        <end position="430"/>
    </location>
</feature>
<reference evidence="12 13" key="1">
    <citation type="submission" date="2016-11" db="EMBL/GenBank/DDBJ databases">
        <title>Draft Genome Sequences of Nine Cyanobacterial Strains from Diverse Habitats.</title>
        <authorList>
            <person name="Zhu T."/>
            <person name="Hou S."/>
            <person name="Lu X."/>
            <person name="Hess W.R."/>
        </authorList>
    </citation>
    <scope>NUCLEOTIDE SEQUENCE [LARGE SCALE GENOMIC DNA]</scope>
    <source>
        <strain evidence="12 13">NIES-593</strain>
    </source>
</reference>
<evidence type="ECO:0000256" key="4">
    <source>
        <dbReference type="ARBA" id="ARBA00022692"/>
    </source>
</evidence>
<dbReference type="Gene3D" id="3.30.70.100">
    <property type="match status" value="1"/>
</dbReference>
<feature type="transmembrane region" description="Helical" evidence="8">
    <location>
        <begin position="165"/>
        <end position="188"/>
    </location>
</feature>
<evidence type="ECO:0000313" key="12">
    <source>
        <dbReference type="EMBL" id="OKH22378.1"/>
    </source>
</evidence>
<protein>
    <submittedName>
        <fullName evidence="12">Mechanosensitive ion channel protein MscS</fullName>
    </submittedName>
</protein>
<dbReference type="FunFam" id="3.30.70.100:FF:000018">
    <property type="entry name" value="MscS mechanosensitive ion channel"/>
    <property type="match status" value="1"/>
</dbReference>
<keyword evidence="6 8" id="KW-0472">Membrane</keyword>
<dbReference type="SUPFAM" id="SSF82689">
    <property type="entry name" value="Mechanosensitive channel protein MscS (YggB), C-terminal domain"/>
    <property type="match status" value="1"/>
</dbReference>
<keyword evidence="13" id="KW-1185">Reference proteome</keyword>
<feature type="transmembrane region" description="Helical" evidence="8">
    <location>
        <begin position="272"/>
        <end position="290"/>
    </location>
</feature>
<evidence type="ECO:0000256" key="8">
    <source>
        <dbReference type="SAM" id="Phobius"/>
    </source>
</evidence>
<dbReference type="InterPro" id="IPR023408">
    <property type="entry name" value="MscS_beta-dom_sf"/>
</dbReference>
<name>A0A1U7HFR8_9CYAN</name>
<proteinExistence type="inferred from homology"/>
<dbReference type="EMBL" id="MRCB01000014">
    <property type="protein sequence ID" value="OKH22378.1"/>
    <property type="molecule type" value="Genomic_DNA"/>
</dbReference>
<dbReference type="GO" id="GO:0005886">
    <property type="term" value="C:plasma membrane"/>
    <property type="evidence" value="ECO:0007669"/>
    <property type="project" value="UniProtKB-SubCell"/>
</dbReference>
<dbReference type="Gene3D" id="1.10.287.1260">
    <property type="match status" value="1"/>
</dbReference>
<feature type="transmembrane region" description="Helical" evidence="8">
    <location>
        <begin position="349"/>
        <end position="368"/>
    </location>
</feature>
<evidence type="ECO:0000259" key="11">
    <source>
        <dbReference type="Pfam" id="PF21088"/>
    </source>
</evidence>
<dbReference type="Proteomes" id="UP000186868">
    <property type="component" value="Unassembled WGS sequence"/>
</dbReference>
<dbReference type="Pfam" id="PF21088">
    <property type="entry name" value="MS_channel_1st"/>
    <property type="match status" value="1"/>
</dbReference>
<dbReference type="InterPro" id="IPR011066">
    <property type="entry name" value="MscS_channel_C_sf"/>
</dbReference>
<dbReference type="Pfam" id="PF00924">
    <property type="entry name" value="MS_channel_2nd"/>
    <property type="match status" value="1"/>
</dbReference>
<keyword evidence="5 8" id="KW-1133">Transmembrane helix</keyword>
<comment type="similarity">
    <text evidence="2">Belongs to the MscS (TC 1.A.23) family.</text>
</comment>
<evidence type="ECO:0000259" key="10">
    <source>
        <dbReference type="Pfam" id="PF21082"/>
    </source>
</evidence>
<evidence type="ECO:0000256" key="6">
    <source>
        <dbReference type="ARBA" id="ARBA00023136"/>
    </source>
</evidence>
<dbReference type="Gene3D" id="2.30.30.60">
    <property type="match status" value="1"/>
</dbReference>
<sequence>MARRKRILKRFALIVSTVVAIAVFISPARSQFSLPNFGHTPNWFIQNADNLVVSDCIRLDGRCLFKIASPKSDLSQRVDQIEQRLEDISDDYFNRNAESLKVESRIENNVPNIYVSVGDREVRLLSVTNLDTGREGIDLKTKASEIVEQLETGLQRAKQERQSEFLIRQGIIAGGLLGVMLLLTWIIARREKRLRHSKKLISPEIHLSNHQPISTQLMQRQQWNLKEVQHRLLQLIQVGIWIGGLLLVLGLFPYTRIIQIKILNFLEIPWRIVIIAALVYVFIRLSYAFIAKLNSFLASDYLLPLEADRRVQLRIKTISVVARSIVTILWIGVGILVALAAIGVDITPVLAGVGLLGVAVSLASQNLIKDAINGFLIILEDQYAVGDVISVGDASGLVENINLRITQLRDAEGRLITIPNSKIEIVANLSSYWSRADITIPVAYQADLDKALEHINLVAQEMSQDDSWRRQILETPQVLGVDSFDERGAIVRVWIKTQPLKQWDVSREFRRRIKIKFEQAGIPLPLPQQQVWFSRQYTNKDGGRKVENGGVGEQETGRRGD</sequence>
<dbReference type="GO" id="GO:0008381">
    <property type="term" value="F:mechanosensitive monoatomic ion channel activity"/>
    <property type="evidence" value="ECO:0007669"/>
    <property type="project" value="InterPro"/>
</dbReference>
<evidence type="ECO:0000256" key="3">
    <source>
        <dbReference type="ARBA" id="ARBA00022475"/>
    </source>
</evidence>
<dbReference type="STRING" id="1921803.NIES593_12960"/>
<evidence type="ECO:0000256" key="5">
    <source>
        <dbReference type="ARBA" id="ARBA00022989"/>
    </source>
</evidence>
<feature type="transmembrane region" description="Helical" evidence="8">
    <location>
        <begin position="232"/>
        <end position="252"/>
    </location>
</feature>
<dbReference type="PANTHER" id="PTHR30460">
    <property type="entry name" value="MODERATE CONDUCTANCE MECHANOSENSITIVE CHANNEL YBIO"/>
    <property type="match status" value="1"/>
</dbReference>
<comment type="caution">
    <text evidence="12">The sequence shown here is derived from an EMBL/GenBank/DDBJ whole genome shotgun (WGS) entry which is preliminary data.</text>
</comment>
<evidence type="ECO:0000256" key="1">
    <source>
        <dbReference type="ARBA" id="ARBA00004651"/>
    </source>
</evidence>
<dbReference type="InterPro" id="IPR049278">
    <property type="entry name" value="MS_channel_C"/>
</dbReference>
<evidence type="ECO:0000256" key="7">
    <source>
        <dbReference type="SAM" id="MobiDB-lite"/>
    </source>
</evidence>
<evidence type="ECO:0000259" key="9">
    <source>
        <dbReference type="Pfam" id="PF00924"/>
    </source>
</evidence>
<keyword evidence="4 8" id="KW-0812">Transmembrane</keyword>
<evidence type="ECO:0000256" key="2">
    <source>
        <dbReference type="ARBA" id="ARBA00008017"/>
    </source>
</evidence>
<organism evidence="12 13">
    <name type="scientific">Hydrococcus rivularis NIES-593</name>
    <dbReference type="NCBI Taxonomy" id="1921803"/>
    <lineage>
        <taxon>Bacteria</taxon>
        <taxon>Bacillati</taxon>
        <taxon>Cyanobacteriota</taxon>
        <taxon>Cyanophyceae</taxon>
        <taxon>Pleurocapsales</taxon>
        <taxon>Hydrococcaceae</taxon>
        <taxon>Hydrococcus</taxon>
    </lineage>
</organism>